<dbReference type="GO" id="GO:0003964">
    <property type="term" value="F:RNA-directed DNA polymerase activity"/>
    <property type="evidence" value="ECO:0007669"/>
    <property type="project" value="UniProtKB-KW"/>
</dbReference>
<keyword evidence="3" id="KW-0808">Transferase</keyword>
<dbReference type="InterPro" id="IPR012337">
    <property type="entry name" value="RNaseH-like_sf"/>
</dbReference>
<evidence type="ECO:0000313" key="3">
    <source>
        <dbReference type="EMBL" id="GIZ03943.1"/>
    </source>
</evidence>
<dbReference type="GO" id="GO:0003676">
    <property type="term" value="F:nucleic acid binding"/>
    <property type="evidence" value="ECO:0007669"/>
    <property type="project" value="InterPro"/>
</dbReference>
<protein>
    <submittedName>
        <fullName evidence="3">Reverse transcriptase</fullName>
    </submittedName>
</protein>
<organism evidence="3 4">
    <name type="scientific">Caerostris extrusa</name>
    <name type="common">Bark spider</name>
    <name type="synonym">Caerostris bankana</name>
    <dbReference type="NCBI Taxonomy" id="172846"/>
    <lineage>
        <taxon>Eukaryota</taxon>
        <taxon>Metazoa</taxon>
        <taxon>Ecdysozoa</taxon>
        <taxon>Arthropoda</taxon>
        <taxon>Chelicerata</taxon>
        <taxon>Arachnida</taxon>
        <taxon>Araneae</taxon>
        <taxon>Araneomorphae</taxon>
        <taxon>Entelegynae</taxon>
        <taxon>Araneoidea</taxon>
        <taxon>Araneidae</taxon>
        <taxon>Caerostris</taxon>
    </lineage>
</organism>
<dbReference type="PANTHER" id="PTHR37984">
    <property type="entry name" value="PROTEIN CBG26694"/>
    <property type="match status" value="1"/>
</dbReference>
<evidence type="ECO:0000313" key="4">
    <source>
        <dbReference type="Proteomes" id="UP001054945"/>
    </source>
</evidence>
<keyword evidence="1" id="KW-0472">Membrane</keyword>
<keyword evidence="4" id="KW-1185">Reference proteome</keyword>
<evidence type="ECO:0000256" key="1">
    <source>
        <dbReference type="SAM" id="Phobius"/>
    </source>
</evidence>
<dbReference type="SUPFAM" id="SSF53098">
    <property type="entry name" value="Ribonuclease H-like"/>
    <property type="match status" value="1"/>
</dbReference>
<dbReference type="Proteomes" id="UP001054945">
    <property type="component" value="Unassembled WGS sequence"/>
</dbReference>
<keyword evidence="3" id="KW-0548">Nucleotidyltransferase</keyword>
<dbReference type="EMBL" id="BPLR01001671">
    <property type="protein sequence ID" value="GIZ03943.1"/>
    <property type="molecule type" value="Genomic_DNA"/>
</dbReference>
<dbReference type="PANTHER" id="PTHR37984:SF15">
    <property type="entry name" value="INTEGRASE CATALYTIC DOMAIN-CONTAINING PROTEIN"/>
    <property type="match status" value="1"/>
</dbReference>
<dbReference type="InterPro" id="IPR050951">
    <property type="entry name" value="Retrovirus_Pol_polyprotein"/>
</dbReference>
<accession>A0AAV4Y9C0</accession>
<dbReference type="InterPro" id="IPR036397">
    <property type="entry name" value="RNaseH_sf"/>
</dbReference>
<keyword evidence="1" id="KW-1133">Transmembrane helix</keyword>
<dbReference type="PROSITE" id="PS50994">
    <property type="entry name" value="INTEGRASE"/>
    <property type="match status" value="1"/>
</dbReference>
<dbReference type="InterPro" id="IPR001584">
    <property type="entry name" value="Integrase_cat-core"/>
</dbReference>
<dbReference type="AlphaFoldDB" id="A0AAV4Y9C0"/>
<feature type="domain" description="Integrase catalytic" evidence="2">
    <location>
        <begin position="1"/>
        <end position="125"/>
    </location>
</feature>
<keyword evidence="3" id="KW-0695">RNA-directed DNA polymerase</keyword>
<feature type="transmembrane region" description="Helical" evidence="1">
    <location>
        <begin position="115"/>
        <end position="142"/>
    </location>
</feature>
<evidence type="ECO:0000259" key="2">
    <source>
        <dbReference type="PROSITE" id="PS50994"/>
    </source>
</evidence>
<gene>
    <name evidence="3" type="primary">POL_124</name>
    <name evidence="3" type="ORF">CEXT_631231</name>
</gene>
<dbReference type="Gene3D" id="3.30.420.10">
    <property type="entry name" value="Ribonuclease H-like superfamily/Ribonuclease H"/>
    <property type="match status" value="1"/>
</dbReference>
<comment type="caution">
    <text evidence="3">The sequence shown here is derived from an EMBL/GenBank/DDBJ whole genome shotgun (WGS) entry which is preliminary data.</text>
</comment>
<keyword evidence="1" id="KW-0812">Transmembrane</keyword>
<reference evidence="3 4" key="1">
    <citation type="submission" date="2021-06" db="EMBL/GenBank/DDBJ databases">
        <title>Caerostris extrusa draft genome.</title>
        <authorList>
            <person name="Kono N."/>
            <person name="Arakawa K."/>
        </authorList>
    </citation>
    <scope>NUCLEOTIDE SEQUENCE [LARGE SCALE GENOMIC DNA]</scope>
</reference>
<dbReference type="GO" id="GO:0015074">
    <property type="term" value="P:DNA integration"/>
    <property type="evidence" value="ECO:0007669"/>
    <property type="project" value="InterPro"/>
</dbReference>
<name>A0AAV4Y9C0_CAEEX</name>
<sequence>MYPEAGSVSNIQSSTVAQVLIDFISRHGVMQTLCSGCGSNFMYAAMNEVYNIIGISKLQTLAYDPQADVVVERLNKTLIEALSDFISVKQADWSQHILLALNAFRNSIIILFKKLLPSFLCMVEIFKGLIILFLRTCILILLPMKIKLSISYNLLFLL</sequence>
<proteinExistence type="predicted"/>